<dbReference type="GO" id="GO:0003723">
    <property type="term" value="F:RNA binding"/>
    <property type="evidence" value="ECO:0007669"/>
    <property type="project" value="UniProtKB-KW"/>
</dbReference>
<evidence type="ECO:0000313" key="7">
    <source>
        <dbReference type="EMBL" id="WNZ44754.1"/>
    </source>
</evidence>
<evidence type="ECO:0000256" key="1">
    <source>
        <dbReference type="ARBA" id="ARBA00000073"/>
    </source>
</evidence>
<dbReference type="PANTHER" id="PTHR21600:SF88">
    <property type="entry name" value="RNA PSEUDOURIDINE SYNTHASE 5"/>
    <property type="match status" value="1"/>
</dbReference>
<evidence type="ECO:0000256" key="2">
    <source>
        <dbReference type="ARBA" id="ARBA00010876"/>
    </source>
</evidence>
<protein>
    <recommendedName>
        <fullName evidence="5">Pseudouridine synthase</fullName>
        <ecNumber evidence="5">5.4.99.-</ecNumber>
    </recommendedName>
</protein>
<dbReference type="InterPro" id="IPR002942">
    <property type="entry name" value="S4_RNA-bd"/>
</dbReference>
<dbReference type="RefSeq" id="WP_316426699.1">
    <property type="nucleotide sequence ID" value="NZ_CP130144.1"/>
</dbReference>
<evidence type="ECO:0000256" key="4">
    <source>
        <dbReference type="PROSITE-ProRule" id="PRU00182"/>
    </source>
</evidence>
<dbReference type="InterPro" id="IPR006224">
    <property type="entry name" value="PsdUridine_synth_RluA-like_CS"/>
</dbReference>
<name>A0AA97APB7_LEPBY</name>
<feature type="domain" description="RNA-binding S4" evidence="6">
    <location>
        <begin position="20"/>
        <end position="79"/>
    </location>
</feature>
<dbReference type="CDD" id="cd02869">
    <property type="entry name" value="PseudoU_synth_RluA_like"/>
    <property type="match status" value="1"/>
</dbReference>
<dbReference type="InterPro" id="IPR006225">
    <property type="entry name" value="PsdUridine_synth_RluC/D"/>
</dbReference>
<comment type="similarity">
    <text evidence="2 5">Belongs to the pseudouridine synthase RluA family.</text>
</comment>
<dbReference type="NCBIfam" id="TIGR00005">
    <property type="entry name" value="rluA_subfam"/>
    <property type="match status" value="1"/>
</dbReference>
<evidence type="ECO:0000259" key="6">
    <source>
        <dbReference type="SMART" id="SM00363"/>
    </source>
</evidence>
<dbReference type="EC" id="5.4.99.-" evidence="5"/>
<dbReference type="PROSITE" id="PS50889">
    <property type="entry name" value="S4"/>
    <property type="match status" value="1"/>
</dbReference>
<dbReference type="Pfam" id="PF00849">
    <property type="entry name" value="PseudoU_synth_2"/>
    <property type="match status" value="1"/>
</dbReference>
<dbReference type="AlphaFoldDB" id="A0AA97APB7"/>
<accession>A0AA97APB7</accession>
<dbReference type="GO" id="GO:0000455">
    <property type="term" value="P:enzyme-directed rRNA pseudouridine synthesis"/>
    <property type="evidence" value="ECO:0007669"/>
    <property type="project" value="TreeGrafter"/>
</dbReference>
<dbReference type="InterPro" id="IPR050188">
    <property type="entry name" value="RluA_PseudoU_synthase"/>
</dbReference>
<dbReference type="GO" id="GO:0120159">
    <property type="term" value="F:rRNA pseudouridine synthase activity"/>
    <property type="evidence" value="ECO:0007669"/>
    <property type="project" value="UniProtKB-ARBA"/>
</dbReference>
<dbReference type="SUPFAM" id="SSF55120">
    <property type="entry name" value="Pseudouridine synthase"/>
    <property type="match status" value="1"/>
</dbReference>
<dbReference type="SMART" id="SM00363">
    <property type="entry name" value="S4"/>
    <property type="match status" value="1"/>
</dbReference>
<dbReference type="InterPro" id="IPR006145">
    <property type="entry name" value="PsdUridine_synth_RsuA/RluA"/>
</dbReference>
<dbReference type="Gene3D" id="3.30.2350.10">
    <property type="entry name" value="Pseudouridine synthase"/>
    <property type="match status" value="1"/>
</dbReference>
<organism evidence="7">
    <name type="scientific">Leptolyngbya boryana CZ1</name>
    <dbReference type="NCBI Taxonomy" id="3060204"/>
    <lineage>
        <taxon>Bacteria</taxon>
        <taxon>Bacillati</taxon>
        <taxon>Cyanobacteriota</taxon>
        <taxon>Cyanophyceae</taxon>
        <taxon>Leptolyngbyales</taxon>
        <taxon>Leptolyngbyaceae</taxon>
        <taxon>Leptolyngbya group</taxon>
        <taxon>Leptolyngbya</taxon>
    </lineage>
</organism>
<proteinExistence type="inferred from homology"/>
<comment type="catalytic activity">
    <reaction evidence="1 5">
        <text>a uridine in RNA = a pseudouridine in RNA</text>
        <dbReference type="Rhea" id="RHEA:48348"/>
        <dbReference type="Rhea" id="RHEA-COMP:12068"/>
        <dbReference type="Rhea" id="RHEA-COMP:12069"/>
        <dbReference type="ChEBI" id="CHEBI:65314"/>
        <dbReference type="ChEBI" id="CHEBI:65315"/>
    </reaction>
</comment>
<dbReference type="InterPro" id="IPR020103">
    <property type="entry name" value="PsdUridine_synth_cat_dom_sf"/>
</dbReference>
<reference evidence="7" key="2">
    <citation type="submission" date="2023-07" db="EMBL/GenBank/DDBJ databases">
        <authorList>
            <person name="Bai X.-H."/>
            <person name="Wang H.-H."/>
            <person name="Wang J."/>
            <person name="Ma M.-Y."/>
            <person name="Hu H.-H."/>
            <person name="Song Z.-L."/>
            <person name="Ma H.-G."/>
            <person name="Fan Y."/>
            <person name="Du C.-Y."/>
            <person name="Xu J.-C."/>
        </authorList>
    </citation>
    <scope>NUCLEOTIDE SEQUENCE</scope>
    <source>
        <strain evidence="7">CZ1</strain>
    </source>
</reference>
<dbReference type="EMBL" id="CP130144">
    <property type="protein sequence ID" value="WNZ44754.1"/>
    <property type="molecule type" value="Genomic_DNA"/>
</dbReference>
<dbReference type="PANTHER" id="PTHR21600">
    <property type="entry name" value="MITOCHONDRIAL RNA PSEUDOURIDINE SYNTHASE"/>
    <property type="match status" value="1"/>
</dbReference>
<gene>
    <name evidence="7" type="ORF">Q2T42_23455</name>
</gene>
<keyword evidence="4" id="KW-0694">RNA-binding</keyword>
<reference evidence="7" key="1">
    <citation type="journal article" date="2023" name="Plants (Basel)">
        <title>Genomic Analysis of Leptolyngbya boryana CZ1 Reveals Efficient Carbon Fixation Modules.</title>
        <authorList>
            <person name="Bai X."/>
            <person name="Wang H."/>
            <person name="Cheng W."/>
            <person name="Wang J."/>
            <person name="Ma M."/>
            <person name="Hu H."/>
            <person name="Song Z."/>
            <person name="Ma H."/>
            <person name="Fan Y."/>
            <person name="Du C."/>
            <person name="Xu J."/>
        </authorList>
    </citation>
    <scope>NUCLEOTIDE SEQUENCE</scope>
    <source>
        <strain evidence="7">CZ1</strain>
    </source>
</reference>
<evidence type="ECO:0000256" key="3">
    <source>
        <dbReference type="ARBA" id="ARBA00023235"/>
    </source>
</evidence>
<comment type="function">
    <text evidence="5">Responsible for synthesis of pseudouridine from uracil.</text>
</comment>
<evidence type="ECO:0000256" key="5">
    <source>
        <dbReference type="RuleBase" id="RU362028"/>
    </source>
</evidence>
<dbReference type="PROSITE" id="PS01129">
    <property type="entry name" value="PSI_RLU"/>
    <property type="match status" value="1"/>
</dbReference>
<keyword evidence="3 5" id="KW-0413">Isomerase</keyword>
<sequence>MSHFNQGWVYTDRIDRQGRTLLDYYAERYPHSSRQDWLDRIQSGAISINDIPVSDPEMPLQPGQLLSYQRSPWIEPDVSFEIQSLYEDEHLLILSKPSGLPVLPGAGFLENTLWGWLRREYATPPVPIHRLGRGTSGVIVLAKTELARSQLSKDLRDRTFEKRYRALVTGIPAADQFTVTHRIGKVAYPQLGELYVATETGKAAISHCRVLERDRIPNATLLEVTIPTGRPHQIRIHLAAAGYPLWGDPLYGVGGVAINQNSVPGDCGYLLHAYTVGLIHPVSKEKMTIQAEPPTLLSPSYN</sequence>